<dbReference type="AlphaFoldDB" id="A0A0W0YRS6"/>
<protein>
    <submittedName>
        <fullName evidence="1">Uncharacterized protein</fullName>
    </submittedName>
</protein>
<keyword evidence="2" id="KW-1185">Reference proteome</keyword>
<proteinExistence type="predicted"/>
<organism evidence="1 2">
    <name type="scientific">Legionella santicrucis</name>
    <dbReference type="NCBI Taxonomy" id="45074"/>
    <lineage>
        <taxon>Bacteria</taxon>
        <taxon>Pseudomonadati</taxon>
        <taxon>Pseudomonadota</taxon>
        <taxon>Gammaproteobacteria</taxon>
        <taxon>Legionellales</taxon>
        <taxon>Legionellaceae</taxon>
        <taxon>Legionella</taxon>
    </lineage>
</organism>
<dbReference type="Proteomes" id="UP000054703">
    <property type="component" value="Unassembled WGS sequence"/>
</dbReference>
<evidence type="ECO:0000313" key="2">
    <source>
        <dbReference type="Proteomes" id="UP000054703"/>
    </source>
</evidence>
<sequence length="73" mass="8564">MKNEIFDKTINWTAIDILVHGYAYSAEVDGQHWNITLNPDFPLEPLYTLHLNDKNMLDFTAWPEKWTIKAEKG</sequence>
<dbReference type="RefSeq" id="WP_058514412.1">
    <property type="nucleotide sequence ID" value="NZ_CAAAIH010000037.1"/>
</dbReference>
<reference evidence="1 2" key="1">
    <citation type="submission" date="2015-11" db="EMBL/GenBank/DDBJ databases">
        <title>Genomic analysis of 38 Legionella species identifies large and diverse effector repertoires.</title>
        <authorList>
            <person name="Burstein D."/>
            <person name="Amaro F."/>
            <person name="Zusman T."/>
            <person name="Lifshitz Z."/>
            <person name="Cohen O."/>
            <person name="Gilbert J.A."/>
            <person name="Pupko T."/>
            <person name="Shuman H.A."/>
            <person name="Segal G."/>
        </authorList>
    </citation>
    <scope>NUCLEOTIDE SEQUENCE [LARGE SCALE GENOMIC DNA]</scope>
    <source>
        <strain evidence="1 2">SC-63-C7</strain>
    </source>
</reference>
<comment type="caution">
    <text evidence="1">The sequence shown here is derived from an EMBL/GenBank/DDBJ whole genome shotgun (WGS) entry which is preliminary data.</text>
</comment>
<accession>A0A0W0YRS6</accession>
<dbReference type="EMBL" id="LNYU01000053">
    <property type="protein sequence ID" value="KTD59562.1"/>
    <property type="molecule type" value="Genomic_DNA"/>
</dbReference>
<gene>
    <name evidence="1" type="ORF">Lsan_2153</name>
</gene>
<name>A0A0W0YRS6_9GAMM</name>
<evidence type="ECO:0000313" key="1">
    <source>
        <dbReference type="EMBL" id="KTD59562.1"/>
    </source>
</evidence>